<dbReference type="RefSeq" id="WP_188371302.1">
    <property type="nucleotide sequence ID" value="NZ_BMFH01000002.1"/>
</dbReference>
<dbReference type="Pfam" id="PF09917">
    <property type="entry name" value="DUF2147"/>
    <property type="match status" value="1"/>
</dbReference>
<comment type="caution">
    <text evidence="2">The sequence shown here is derived from an EMBL/GenBank/DDBJ whole genome shotgun (WGS) entry which is preliminary data.</text>
</comment>
<evidence type="ECO:0000259" key="1">
    <source>
        <dbReference type="Pfam" id="PF09917"/>
    </source>
</evidence>
<keyword evidence="3" id="KW-1185">Reference proteome</keyword>
<evidence type="ECO:0000313" key="2">
    <source>
        <dbReference type="EMBL" id="GGD59233.1"/>
    </source>
</evidence>
<sequence length="144" mass="16813">MHKIYLTIILFLLALSGLRSQSVLGYWKTIDDVTEKPKSILEIYKDEDGLSARVVEILVEGRENALCVKCKGHRKNMPIKGMNIFDDLKKLDEYTYGEGEILDPESGKEYRVKIWIDPDKPDRLKVRGYIAFFFRTQTWRRVSP</sequence>
<accession>A0ABQ1R9B8</accession>
<dbReference type="Gene3D" id="2.40.128.520">
    <property type="match status" value="1"/>
</dbReference>
<reference evidence="3" key="1">
    <citation type="journal article" date="2019" name="Int. J. Syst. Evol. Microbiol.">
        <title>The Global Catalogue of Microorganisms (GCM) 10K type strain sequencing project: providing services to taxonomists for standard genome sequencing and annotation.</title>
        <authorList>
            <consortium name="The Broad Institute Genomics Platform"/>
            <consortium name="The Broad Institute Genome Sequencing Center for Infectious Disease"/>
            <person name="Wu L."/>
            <person name="Ma J."/>
        </authorList>
    </citation>
    <scope>NUCLEOTIDE SEQUENCE [LARGE SCALE GENOMIC DNA]</scope>
    <source>
        <strain evidence="3">CGMCC 1.12606</strain>
    </source>
</reference>
<gene>
    <name evidence="2" type="ORF">GCM10011361_27040</name>
</gene>
<dbReference type="EMBL" id="BMFH01000002">
    <property type="protein sequence ID" value="GGD59233.1"/>
    <property type="molecule type" value="Genomic_DNA"/>
</dbReference>
<dbReference type="InterPro" id="IPR019223">
    <property type="entry name" value="DUF2147"/>
</dbReference>
<dbReference type="Proteomes" id="UP000625780">
    <property type="component" value="Unassembled WGS sequence"/>
</dbReference>
<dbReference type="PANTHER" id="PTHR36919">
    <property type="entry name" value="BLR1215 PROTEIN"/>
    <property type="match status" value="1"/>
</dbReference>
<organism evidence="2 3">
    <name type="scientific">Muriicola marianensis</name>
    <dbReference type="NCBI Taxonomy" id="1324801"/>
    <lineage>
        <taxon>Bacteria</taxon>
        <taxon>Pseudomonadati</taxon>
        <taxon>Bacteroidota</taxon>
        <taxon>Flavobacteriia</taxon>
        <taxon>Flavobacteriales</taxon>
        <taxon>Flavobacteriaceae</taxon>
        <taxon>Muriicola</taxon>
    </lineage>
</organism>
<name>A0ABQ1R9B8_9FLAO</name>
<dbReference type="PANTHER" id="PTHR36919:SF3">
    <property type="entry name" value="BLL5882 PROTEIN"/>
    <property type="match status" value="1"/>
</dbReference>
<evidence type="ECO:0000313" key="3">
    <source>
        <dbReference type="Proteomes" id="UP000625780"/>
    </source>
</evidence>
<feature type="domain" description="DUF2147" evidence="1">
    <location>
        <begin position="25"/>
        <end position="141"/>
    </location>
</feature>
<proteinExistence type="predicted"/>
<protein>
    <recommendedName>
        <fullName evidence="1">DUF2147 domain-containing protein</fullName>
    </recommendedName>
</protein>